<reference evidence="2 3" key="1">
    <citation type="journal article" date="2014" name="PLoS Genet.">
        <title>Phylogenetically driven sequencing of extremely halophilic archaea reveals strategies for static and dynamic osmo-response.</title>
        <authorList>
            <person name="Becker E.A."/>
            <person name="Seitzer P.M."/>
            <person name="Tritt A."/>
            <person name="Larsen D."/>
            <person name="Krusor M."/>
            <person name="Yao A.I."/>
            <person name="Wu D."/>
            <person name="Madern D."/>
            <person name="Eisen J.A."/>
            <person name="Darling A.E."/>
            <person name="Facciotti M.T."/>
        </authorList>
    </citation>
    <scope>NUCLEOTIDE SEQUENCE [LARGE SCALE GENOMIC DNA]</scope>
    <source>
        <strain evidence="2 3">JCM 14624</strain>
    </source>
</reference>
<accession>M0BBM5</accession>
<organism evidence="2 3">
    <name type="scientific">Halovivax asiaticus JCM 14624</name>
    <dbReference type="NCBI Taxonomy" id="1227490"/>
    <lineage>
        <taxon>Archaea</taxon>
        <taxon>Methanobacteriati</taxon>
        <taxon>Methanobacteriota</taxon>
        <taxon>Stenosarchaea group</taxon>
        <taxon>Halobacteria</taxon>
        <taxon>Halobacteriales</taxon>
        <taxon>Natrialbaceae</taxon>
        <taxon>Halovivax</taxon>
    </lineage>
</organism>
<evidence type="ECO:0000313" key="2">
    <source>
        <dbReference type="EMBL" id="ELZ08321.1"/>
    </source>
</evidence>
<keyword evidence="1" id="KW-1133">Transmembrane helix</keyword>
<dbReference type="InterPro" id="IPR016024">
    <property type="entry name" value="ARM-type_fold"/>
</dbReference>
<name>M0BBM5_9EURY</name>
<dbReference type="AlphaFoldDB" id="M0BBM5"/>
<feature type="transmembrane region" description="Helical" evidence="1">
    <location>
        <begin position="12"/>
        <end position="33"/>
    </location>
</feature>
<dbReference type="RefSeq" id="WP_007703514.1">
    <property type="nucleotide sequence ID" value="NZ_AOIQ01000021.1"/>
</dbReference>
<evidence type="ECO:0000256" key="1">
    <source>
        <dbReference type="SAM" id="Phobius"/>
    </source>
</evidence>
<dbReference type="SUPFAM" id="SSF48371">
    <property type="entry name" value="ARM repeat"/>
    <property type="match status" value="1"/>
</dbReference>
<keyword evidence="1" id="KW-0812">Transmembrane</keyword>
<proteinExistence type="predicted"/>
<dbReference type="STRING" id="1227490.C479_13318"/>
<keyword evidence="3" id="KW-1185">Reference proteome</keyword>
<dbReference type="Gene3D" id="1.25.10.10">
    <property type="entry name" value="Leucine-rich Repeat Variant"/>
    <property type="match status" value="1"/>
</dbReference>
<dbReference type="Pfam" id="PF13646">
    <property type="entry name" value="HEAT_2"/>
    <property type="match status" value="1"/>
</dbReference>
<dbReference type="EMBL" id="AOIQ01000021">
    <property type="protein sequence ID" value="ELZ08321.1"/>
    <property type="molecule type" value="Genomic_DNA"/>
</dbReference>
<gene>
    <name evidence="2" type="ORF">C479_13318</name>
</gene>
<sequence>MTTWLGDVGIAIVGGCLLVASITFLVAVIRYSIDGRRETIRHELVPDLFAQLERSTPDWERWYETHSRLERYVIRQMIAQYLRKLRGSEREQLLELATAAGIDDRAVRSLESWRTTTRLRGLIWLTLLEQPVSVDRLRAASVGHSTTRAAAARLLLVCGGPNATEEATSLLLWRNDERLSVFALDTLYRLNQTDASALTSKLTAEGEQWDEALLLQCLLVLGHCRLERRPALFEWLGALLEHDSPAVRAATLSTFERQGWQPSVRQYVDVERILSDPDPGVRLTCYALLGRWGDSTSIEWLQYAVVTDPNDRCRVTAARTLDRIGASLPTIDADAGESEAPAHFAAAIAWANAELNPPRRGAAGWS</sequence>
<comment type="caution">
    <text evidence="2">The sequence shown here is derived from an EMBL/GenBank/DDBJ whole genome shotgun (WGS) entry which is preliminary data.</text>
</comment>
<keyword evidence="1" id="KW-0472">Membrane</keyword>
<evidence type="ECO:0000313" key="3">
    <source>
        <dbReference type="Proteomes" id="UP000011560"/>
    </source>
</evidence>
<dbReference type="Proteomes" id="UP000011560">
    <property type="component" value="Unassembled WGS sequence"/>
</dbReference>
<protein>
    <submittedName>
        <fullName evidence="2">Uncharacterized protein</fullName>
    </submittedName>
</protein>
<dbReference type="InterPro" id="IPR011989">
    <property type="entry name" value="ARM-like"/>
</dbReference>
<dbReference type="OrthoDB" id="169654at2157"/>